<comment type="similarity">
    <text evidence="2">Belongs to the NAD(P)-dependent epimerase/dehydratase family.</text>
</comment>
<organism evidence="7 8">
    <name type="scientific">Poritiphilus flavus</name>
    <dbReference type="NCBI Taxonomy" id="2697053"/>
    <lineage>
        <taxon>Bacteria</taxon>
        <taxon>Pseudomonadati</taxon>
        <taxon>Bacteroidota</taxon>
        <taxon>Flavobacteriia</taxon>
        <taxon>Flavobacteriales</taxon>
        <taxon>Flavobacteriaceae</taxon>
        <taxon>Poritiphilus</taxon>
    </lineage>
</organism>
<protein>
    <recommendedName>
        <fullName evidence="3">UDP-glucose 4-epimerase</fullName>
    </recommendedName>
    <alternativeName>
        <fullName evidence="5">Galactowaldenase</fullName>
    </alternativeName>
    <alternativeName>
        <fullName evidence="4">UDP-galactose 4-epimerase</fullName>
    </alternativeName>
</protein>
<dbReference type="Pfam" id="PF01370">
    <property type="entry name" value="Epimerase"/>
    <property type="match status" value="1"/>
</dbReference>
<gene>
    <name evidence="7" type="ORF">GTQ38_20055</name>
</gene>
<dbReference type="PANTHER" id="PTHR43725:SF32">
    <property type="entry name" value="NAD-DEPENDENT EPIMERASE_DEHYDRATASE DOMAIN-CONTAINING PROTEIN"/>
    <property type="match status" value="1"/>
</dbReference>
<dbReference type="SUPFAM" id="SSF51735">
    <property type="entry name" value="NAD(P)-binding Rossmann-fold domains"/>
    <property type="match status" value="1"/>
</dbReference>
<dbReference type="GO" id="GO:0003978">
    <property type="term" value="F:UDP-glucose 4-epimerase activity"/>
    <property type="evidence" value="ECO:0007669"/>
    <property type="project" value="TreeGrafter"/>
</dbReference>
<dbReference type="InterPro" id="IPR036291">
    <property type="entry name" value="NAD(P)-bd_dom_sf"/>
</dbReference>
<evidence type="ECO:0000256" key="3">
    <source>
        <dbReference type="ARBA" id="ARBA00018569"/>
    </source>
</evidence>
<name>A0A6L9EI38_9FLAO</name>
<evidence type="ECO:0000259" key="6">
    <source>
        <dbReference type="Pfam" id="PF01370"/>
    </source>
</evidence>
<sequence>MKRRHFIETLGAGGLLLSASPLISCSNTSRPLNILVLGGTDFLGPAIVKAGIQKGHKITLFNRGITNPKLFAELPLIKGDREKGAGAYRALQEQRWDAVIDVWPQQSGLVDEATSALQSHTGHYLFISSVAVYKDFNEPFRAEDYPVVTLPEDRSSWGYSEEKVASEALVSERFADNHTILRPGPIKGWRDPAYDLLYWLIKLERNESILAPGDGSDPVQFIDVNDVGRFAITAVEQKEIGKYNCVGPAETLSWKAFLEAAKAHLGSSSELVWSDREFLSQNKVYAWESLPLWAPITDDYFMKIGNSKSVAAGFTYASLGKTIEDCLQWHRENGDPNITFGQGDQPIGISREKELEVIKILKG</sequence>
<evidence type="ECO:0000256" key="2">
    <source>
        <dbReference type="ARBA" id="ARBA00007637"/>
    </source>
</evidence>
<dbReference type="Gene3D" id="3.40.50.720">
    <property type="entry name" value="NAD(P)-binding Rossmann-like Domain"/>
    <property type="match status" value="1"/>
</dbReference>
<dbReference type="GO" id="GO:0005996">
    <property type="term" value="P:monosaccharide metabolic process"/>
    <property type="evidence" value="ECO:0007669"/>
    <property type="project" value="TreeGrafter"/>
</dbReference>
<comment type="caution">
    <text evidence="7">The sequence shown here is derived from an EMBL/GenBank/DDBJ whole genome shotgun (WGS) entry which is preliminary data.</text>
</comment>
<proteinExistence type="inferred from homology"/>
<dbReference type="GO" id="GO:0005829">
    <property type="term" value="C:cytosol"/>
    <property type="evidence" value="ECO:0007669"/>
    <property type="project" value="TreeGrafter"/>
</dbReference>
<dbReference type="AlphaFoldDB" id="A0A6L9EI38"/>
<dbReference type="RefSeq" id="WP_161437357.1">
    <property type="nucleotide sequence ID" value="NZ_WXYO01000009.1"/>
</dbReference>
<dbReference type="EMBL" id="WXYO01000009">
    <property type="protein sequence ID" value="NAS14316.1"/>
    <property type="molecule type" value="Genomic_DNA"/>
</dbReference>
<evidence type="ECO:0000256" key="4">
    <source>
        <dbReference type="ARBA" id="ARBA00031367"/>
    </source>
</evidence>
<dbReference type="PANTHER" id="PTHR43725">
    <property type="entry name" value="UDP-GLUCOSE 4-EPIMERASE"/>
    <property type="match status" value="1"/>
</dbReference>
<reference evidence="7 8" key="1">
    <citation type="submission" date="2020-01" db="EMBL/GenBank/DDBJ databases">
        <title>Bacteria diversity of Porities sp.</title>
        <authorList>
            <person name="Wang G."/>
        </authorList>
    </citation>
    <scope>NUCLEOTIDE SEQUENCE [LARGE SCALE GENOMIC DNA]</scope>
    <source>
        <strain evidence="7 8">R33</strain>
    </source>
</reference>
<evidence type="ECO:0000313" key="8">
    <source>
        <dbReference type="Proteomes" id="UP000475249"/>
    </source>
</evidence>
<evidence type="ECO:0000256" key="5">
    <source>
        <dbReference type="ARBA" id="ARBA00033067"/>
    </source>
</evidence>
<keyword evidence="8" id="KW-1185">Reference proteome</keyword>
<comment type="pathway">
    <text evidence="1">Carbohydrate metabolism; galactose metabolism.</text>
</comment>
<accession>A0A6L9EI38</accession>
<evidence type="ECO:0000256" key="1">
    <source>
        <dbReference type="ARBA" id="ARBA00004947"/>
    </source>
</evidence>
<dbReference type="Proteomes" id="UP000475249">
    <property type="component" value="Unassembled WGS sequence"/>
</dbReference>
<feature type="domain" description="NAD-dependent epimerase/dehydratase" evidence="6">
    <location>
        <begin position="34"/>
        <end position="243"/>
    </location>
</feature>
<dbReference type="InterPro" id="IPR001509">
    <property type="entry name" value="Epimerase_deHydtase"/>
</dbReference>
<evidence type="ECO:0000313" key="7">
    <source>
        <dbReference type="EMBL" id="NAS14316.1"/>
    </source>
</evidence>